<accession>A0A409WFU7</accession>
<keyword evidence="10" id="KW-1185">Reference proteome</keyword>
<dbReference type="GO" id="GO:0006893">
    <property type="term" value="P:Golgi to plasma membrane transport"/>
    <property type="evidence" value="ECO:0007669"/>
    <property type="project" value="TreeGrafter"/>
</dbReference>
<evidence type="ECO:0000256" key="6">
    <source>
        <dbReference type="SAM" id="MobiDB-lite"/>
    </source>
</evidence>
<evidence type="ECO:0000256" key="1">
    <source>
        <dbReference type="ARBA" id="ARBA00007944"/>
    </source>
</evidence>
<dbReference type="EMBL" id="NHYD01003440">
    <property type="protein sequence ID" value="PPQ77418.1"/>
    <property type="molecule type" value="Genomic_DNA"/>
</dbReference>
<evidence type="ECO:0000313" key="9">
    <source>
        <dbReference type="EMBL" id="PPQ77418.1"/>
    </source>
</evidence>
<dbReference type="InterPro" id="IPR007225">
    <property type="entry name" value="EXOC6/Sec15"/>
</dbReference>
<comment type="function">
    <text evidence="5">Component of the exocyst complex involved in the docking of exocytic vesicles with fusion sites on the plasma membrane.</text>
</comment>
<dbReference type="AlphaFoldDB" id="A0A409WFU7"/>
<proteinExistence type="inferred from homology"/>
<feature type="domain" description="Exocyst complex subunit EXOC6/Sec15 C-terminal" evidence="7">
    <location>
        <begin position="400"/>
        <end position="758"/>
    </location>
</feature>
<dbReference type="Pfam" id="PF20651">
    <property type="entry name" value="EXOC6_Sec15_N"/>
    <property type="match status" value="1"/>
</dbReference>
<dbReference type="Proteomes" id="UP000283269">
    <property type="component" value="Unassembled WGS sequence"/>
</dbReference>
<dbReference type="GO" id="GO:0090522">
    <property type="term" value="P:vesicle tethering involved in exocytosis"/>
    <property type="evidence" value="ECO:0007669"/>
    <property type="project" value="UniProtKB-UniRule"/>
</dbReference>
<dbReference type="OrthoDB" id="10267033at2759"/>
<dbReference type="GO" id="GO:0000145">
    <property type="term" value="C:exocyst"/>
    <property type="evidence" value="ECO:0007669"/>
    <property type="project" value="UniProtKB-UniRule"/>
</dbReference>
<keyword evidence="2 5" id="KW-0813">Transport</keyword>
<comment type="caution">
    <text evidence="9">The sequence shown here is derived from an EMBL/GenBank/DDBJ whole genome shotgun (WGS) entry which is preliminary data.</text>
</comment>
<comment type="similarity">
    <text evidence="1 5">Belongs to the SEC15 family.</text>
</comment>
<dbReference type="PANTHER" id="PTHR12702:SF0">
    <property type="entry name" value="EXOCYST COMPLEX COMPONENT 6"/>
    <property type="match status" value="1"/>
</dbReference>
<dbReference type="InParanoid" id="A0A409WFU7"/>
<organism evidence="9 10">
    <name type="scientific">Psilocybe cyanescens</name>
    <dbReference type="NCBI Taxonomy" id="93625"/>
    <lineage>
        <taxon>Eukaryota</taxon>
        <taxon>Fungi</taxon>
        <taxon>Dikarya</taxon>
        <taxon>Basidiomycota</taxon>
        <taxon>Agaricomycotina</taxon>
        <taxon>Agaricomycetes</taxon>
        <taxon>Agaricomycetidae</taxon>
        <taxon>Agaricales</taxon>
        <taxon>Agaricineae</taxon>
        <taxon>Strophariaceae</taxon>
        <taxon>Psilocybe</taxon>
    </lineage>
</organism>
<evidence type="ECO:0000256" key="3">
    <source>
        <dbReference type="ARBA" id="ARBA00022483"/>
    </source>
</evidence>
<evidence type="ECO:0000259" key="7">
    <source>
        <dbReference type="Pfam" id="PF04091"/>
    </source>
</evidence>
<evidence type="ECO:0000259" key="8">
    <source>
        <dbReference type="Pfam" id="PF20651"/>
    </source>
</evidence>
<reference evidence="9 10" key="1">
    <citation type="journal article" date="2018" name="Evol. Lett.">
        <title>Horizontal gene cluster transfer increased hallucinogenic mushroom diversity.</title>
        <authorList>
            <person name="Reynolds H.T."/>
            <person name="Vijayakumar V."/>
            <person name="Gluck-Thaler E."/>
            <person name="Korotkin H.B."/>
            <person name="Matheny P.B."/>
            <person name="Slot J.C."/>
        </authorList>
    </citation>
    <scope>NUCLEOTIDE SEQUENCE [LARGE SCALE GENOMIC DNA]</scope>
    <source>
        <strain evidence="9 10">2631</strain>
    </source>
</reference>
<evidence type="ECO:0000256" key="2">
    <source>
        <dbReference type="ARBA" id="ARBA00022448"/>
    </source>
</evidence>
<dbReference type="InterPro" id="IPR042045">
    <property type="entry name" value="EXOC6/Sec15_C_dom1"/>
</dbReference>
<name>A0A409WFU7_PSICY</name>
<dbReference type="InterPro" id="IPR042044">
    <property type="entry name" value="EXOC6PINT-1/Sec15/Tip20_C_dom2"/>
</dbReference>
<evidence type="ECO:0000313" key="10">
    <source>
        <dbReference type="Proteomes" id="UP000283269"/>
    </source>
</evidence>
<keyword evidence="3 5" id="KW-0268">Exocytosis</keyword>
<dbReference type="Pfam" id="PF04091">
    <property type="entry name" value="Sec15_C"/>
    <property type="match status" value="1"/>
</dbReference>
<keyword evidence="4" id="KW-0175">Coiled coil</keyword>
<feature type="region of interest" description="Disordered" evidence="6">
    <location>
        <begin position="771"/>
        <end position="794"/>
    </location>
</feature>
<dbReference type="GO" id="GO:0016020">
    <property type="term" value="C:membrane"/>
    <property type="evidence" value="ECO:0007669"/>
    <property type="project" value="TreeGrafter"/>
</dbReference>
<sequence>MPPRRRQQFTQENIDQQLQQIHLLDPSSSSENLEQLGPIIKQIHINRQQDAYLRTVQALIDSKDAEIEKICSDNYQDFISSVSTLFTVKSYTDKMKENITSLDASVAQLGGGLVEKKRALLQSKKTAANLDEGIDTLQACLRVLDVVDRVGEMIKAGKYWSALRSLEDIQSMPPTSLSQTPFFQHLLSSLPSLRGQIKDAVTASMKQWLLEIRNVSTEVGRLAVESMETRTRRWRSRREKDVLLRSNRVGSAVELVTYEKIEFNVLDNDKLHVDFKPLFECIHIYTTLNALTELQKSYQADRKAQSDLILPTPLPLGSLPSLTQEISGFFIVESHVLETTNNFRSGRDVEELWDSLVTRLTTAIDSALRTEADPESFLKVKESLLSFIMTLEAYSYSTTSLQSFIIVLFEKYANLLENQFTKRFEIIVREDEHTPMMIEPEETLESILDVVWLNETERSELKQNFVQTSLPWSQTFYLCCQDIRLFIQKFYAFVEGVSQHHRDIDELLSKVINIKDERNIMADFLQSLDSLLKKSIGETILQRLATTQNPTQIAQIIANLEHFQVVCSELERSLTNLRSTQRGGSIKLTAASSFDPIISRARARMSGLISSKLDQCFELSEYDWTPNARETSPSMYLYELVNWLTTVVDSLVIKEAYKEEAYRGALGYITDCLMDFLTGRDIPMMNENAISNILIDVDFLEDELKRIGRSHLSTVFTELRLTTSIALSGTVQEYLVPANRHASYAAVKPKRLQALLEKLARFGATQRDAARREIGERRRKEAEAVGRVFPGENR</sequence>
<dbReference type="InterPro" id="IPR046361">
    <property type="entry name" value="EXOC6/Sec15_C"/>
</dbReference>
<dbReference type="STRING" id="93625.A0A409WFU7"/>
<evidence type="ECO:0000256" key="5">
    <source>
        <dbReference type="PIRNR" id="PIRNR025007"/>
    </source>
</evidence>
<evidence type="ECO:0000256" key="4">
    <source>
        <dbReference type="ARBA" id="ARBA00023054"/>
    </source>
</evidence>
<dbReference type="FunCoup" id="A0A409WFU7">
    <property type="interactions" value="317"/>
</dbReference>
<feature type="domain" description="Exocyst complex component EXOC6/Sec15 N-terminal" evidence="8">
    <location>
        <begin position="56"/>
        <end position="223"/>
    </location>
</feature>
<gene>
    <name evidence="9" type="ORF">CVT25_011000</name>
</gene>
<feature type="compositionally biased region" description="Basic and acidic residues" evidence="6">
    <location>
        <begin position="771"/>
        <end position="784"/>
    </location>
</feature>
<dbReference type="Gene3D" id="1.20.58.670">
    <property type="entry name" value="Dsl1p vesicle tethering complex, Tip20p subunit, domain D"/>
    <property type="match status" value="1"/>
</dbReference>
<protein>
    <recommendedName>
        <fullName evidence="5">Exocyst complex component SEC15</fullName>
    </recommendedName>
</protein>
<dbReference type="InterPro" id="IPR048359">
    <property type="entry name" value="EXOC6_Sec15_N"/>
</dbReference>
<dbReference type="GO" id="GO:0006886">
    <property type="term" value="P:intracellular protein transport"/>
    <property type="evidence" value="ECO:0007669"/>
    <property type="project" value="InterPro"/>
</dbReference>
<dbReference type="PIRSF" id="PIRSF025007">
    <property type="entry name" value="Sec15"/>
    <property type="match status" value="1"/>
</dbReference>
<dbReference type="Gene3D" id="1.10.357.30">
    <property type="entry name" value="Exocyst complex subunit Sec15 C-terminal domain, N-terminal subdomain"/>
    <property type="match status" value="1"/>
</dbReference>
<dbReference type="PANTHER" id="PTHR12702">
    <property type="entry name" value="SEC15"/>
    <property type="match status" value="1"/>
</dbReference>